<feature type="compositionally biased region" description="Basic and acidic residues" evidence="2">
    <location>
        <begin position="514"/>
        <end position="523"/>
    </location>
</feature>
<dbReference type="PANTHER" id="PTHR22674">
    <property type="entry name" value="NTPASE, KAP FAMILY P-LOOP DOMAIN-CONTAINING 1"/>
    <property type="match status" value="1"/>
</dbReference>
<comment type="caution">
    <text evidence="4">The sequence shown here is derived from an EMBL/GenBank/DDBJ whole genome shotgun (WGS) entry which is preliminary data.</text>
</comment>
<evidence type="ECO:0000259" key="3">
    <source>
        <dbReference type="PROSITE" id="PS50110"/>
    </source>
</evidence>
<dbReference type="GO" id="GO:0000160">
    <property type="term" value="P:phosphorelay signal transduction system"/>
    <property type="evidence" value="ECO:0007669"/>
    <property type="project" value="InterPro"/>
</dbReference>
<dbReference type="OrthoDB" id="88903at2"/>
<keyword evidence="5" id="KW-1185">Reference proteome</keyword>
<feature type="compositionally biased region" description="Pro residues" evidence="2">
    <location>
        <begin position="21"/>
        <end position="31"/>
    </location>
</feature>
<organism evidence="4 5">
    <name type="scientific">Streptomyces hoynatensis</name>
    <dbReference type="NCBI Taxonomy" id="1141874"/>
    <lineage>
        <taxon>Bacteria</taxon>
        <taxon>Bacillati</taxon>
        <taxon>Actinomycetota</taxon>
        <taxon>Actinomycetes</taxon>
        <taxon>Kitasatosporales</taxon>
        <taxon>Streptomycetaceae</taxon>
        <taxon>Streptomyces</taxon>
    </lineage>
</organism>
<dbReference type="PANTHER" id="PTHR22674:SF6">
    <property type="entry name" value="NTPASE KAP FAMILY P-LOOP DOMAIN-CONTAINING PROTEIN 1"/>
    <property type="match status" value="1"/>
</dbReference>
<dbReference type="InterPro" id="IPR052754">
    <property type="entry name" value="NTPase_KAP_P-loop"/>
</dbReference>
<reference evidence="4 5" key="1">
    <citation type="journal article" date="2014" name="Int. J. Syst. Evol. Microbiol.">
        <title>Streptomyces hoynatensis sp. nov., isolated from deep marine sediment.</title>
        <authorList>
            <person name="Veyisoglu A."/>
            <person name="Sahin N."/>
        </authorList>
    </citation>
    <scope>NUCLEOTIDE SEQUENCE [LARGE SCALE GENOMIC DNA]</scope>
    <source>
        <strain evidence="4 5">KCTC 29097</strain>
    </source>
</reference>
<feature type="modified residue" description="4-aspartylphosphate" evidence="1">
    <location>
        <position position="581"/>
    </location>
</feature>
<dbReference type="AlphaFoldDB" id="A0A3A9YQU9"/>
<feature type="domain" description="Response regulatory" evidence="3">
    <location>
        <begin position="532"/>
        <end position="649"/>
    </location>
</feature>
<dbReference type="EMBL" id="RBAL01000018">
    <property type="protein sequence ID" value="RKN38325.1"/>
    <property type="molecule type" value="Genomic_DNA"/>
</dbReference>
<feature type="region of interest" description="Disordered" evidence="2">
    <location>
        <begin position="495"/>
        <end position="523"/>
    </location>
</feature>
<dbReference type="PROSITE" id="PS50110">
    <property type="entry name" value="RESPONSE_REGULATORY"/>
    <property type="match status" value="1"/>
</dbReference>
<dbReference type="SUPFAM" id="SSF52172">
    <property type="entry name" value="CheY-like"/>
    <property type="match status" value="1"/>
</dbReference>
<protein>
    <submittedName>
        <fullName evidence="4">Response regulator</fullName>
    </submittedName>
</protein>
<dbReference type="Proteomes" id="UP000272474">
    <property type="component" value="Unassembled WGS sequence"/>
</dbReference>
<name>A0A3A9YQU9_9ACTN</name>
<dbReference type="SUPFAM" id="SSF52540">
    <property type="entry name" value="P-loop containing nucleoside triphosphate hydrolases"/>
    <property type="match status" value="1"/>
</dbReference>
<dbReference type="Pfam" id="PF07693">
    <property type="entry name" value="KAP_NTPase"/>
    <property type="match status" value="1"/>
</dbReference>
<feature type="region of interest" description="Disordered" evidence="2">
    <location>
        <begin position="1"/>
        <end position="33"/>
    </location>
</feature>
<accession>A0A3A9YQU9</accession>
<evidence type="ECO:0000313" key="5">
    <source>
        <dbReference type="Proteomes" id="UP000272474"/>
    </source>
</evidence>
<dbReference type="InterPro" id="IPR011646">
    <property type="entry name" value="KAP_P-loop"/>
</dbReference>
<gene>
    <name evidence="4" type="ORF">D7294_24710</name>
</gene>
<proteinExistence type="predicted"/>
<sequence>MPHRNAPLTESGRLRVDHPPPHAPDSHPPQLPHCEERLRWEGPVPARGEERAVASGELGFSLLNDEPVPAVDADLLGAGGVAQELAALLLASRQATPFTLAVDAGWGMGKSSLMRMMDAELTRAEGVHTVWYNAWTSTGADALEGLIKSVLTRFDRRLLRRALARLAGQGALARAARASSVLAAGPFGVAGLVDQLWRSLSASPEARNEMREALRDLTQEWSPPGPGDSRRLLVVFVDDLDRCAEETVLAVCEAVKVYLDVPGLAFVVGCDRTALAPGGLLRELSPAGTAFMEKIFQTSYRVPAPANREVRAFVRHCARQSGIHSLLNADLVSLVAARSEGNPRRIKRLINGLVLEMRLNPLWQDFGPRAADAAVRTLLLQTLYPGFYRMLAGPGAVHGDVLAEFRTYRRVRRVLLRLPEGSPGEVDVARFLTEHEVPPPAGDDPAESAAALERLEAQLPSGFPELAVDQDFTSLVEDLMDLPRAGELIRLLRRQAPPPSSGLGGGHFPGHLPHGPEGEERTARDAPLAGLRVLWIDDNPSSVEGEALELRRAGALVAVVRNRAEAMMHLAAGPRDLLVSDITRDGDKEAGFLDVARLREDGHYTGPVIFYTGRVTPWREARAAALGALGITADPDVLQRLALAAGRRPTR</sequence>
<evidence type="ECO:0000313" key="4">
    <source>
        <dbReference type="EMBL" id="RKN38325.1"/>
    </source>
</evidence>
<dbReference type="Gene3D" id="3.40.50.2300">
    <property type="match status" value="1"/>
</dbReference>
<evidence type="ECO:0000256" key="2">
    <source>
        <dbReference type="SAM" id="MobiDB-lite"/>
    </source>
</evidence>
<keyword evidence="1" id="KW-0597">Phosphoprotein</keyword>
<dbReference type="InterPro" id="IPR001789">
    <property type="entry name" value="Sig_transdc_resp-reg_receiver"/>
</dbReference>
<dbReference type="InterPro" id="IPR011006">
    <property type="entry name" value="CheY-like_superfamily"/>
</dbReference>
<evidence type="ECO:0000256" key="1">
    <source>
        <dbReference type="PROSITE-ProRule" id="PRU00169"/>
    </source>
</evidence>
<dbReference type="InterPro" id="IPR027417">
    <property type="entry name" value="P-loop_NTPase"/>
</dbReference>